<keyword evidence="3 9" id="KW-0698">rRNA processing</keyword>
<comment type="subcellular location">
    <subcellularLocation>
        <location evidence="9">Cytoplasm</location>
    </subcellularLocation>
</comment>
<dbReference type="Gene3D" id="3.40.390.30">
    <property type="entry name" value="Metalloproteases ('zincins'), catalytic domain"/>
    <property type="match status" value="1"/>
</dbReference>
<keyword evidence="7 9" id="KW-0378">Hydrolase</keyword>
<keyword evidence="8 9" id="KW-0862">Zinc</keyword>
<evidence type="ECO:0000313" key="11">
    <source>
        <dbReference type="Proteomes" id="UP000018466"/>
    </source>
</evidence>
<evidence type="ECO:0000256" key="9">
    <source>
        <dbReference type="HAMAP-Rule" id="MF_00009"/>
    </source>
</evidence>
<dbReference type="GO" id="GO:0006364">
    <property type="term" value="P:rRNA processing"/>
    <property type="evidence" value="ECO:0007669"/>
    <property type="project" value="UniProtKB-UniRule"/>
</dbReference>
<dbReference type="PANTHER" id="PTHR46986">
    <property type="entry name" value="ENDORIBONUCLEASE YBEY, CHLOROPLASTIC"/>
    <property type="match status" value="1"/>
</dbReference>
<proteinExistence type="inferred from homology"/>
<evidence type="ECO:0000256" key="5">
    <source>
        <dbReference type="ARBA" id="ARBA00022723"/>
    </source>
</evidence>
<dbReference type="EMBL" id="AGEL01000003">
    <property type="protein sequence ID" value="EHO18147.1"/>
    <property type="molecule type" value="Genomic_DNA"/>
</dbReference>
<evidence type="ECO:0000313" key="10">
    <source>
        <dbReference type="EMBL" id="EHO18147.1"/>
    </source>
</evidence>
<reference evidence="10 11" key="1">
    <citation type="submission" date="2011-10" db="EMBL/GenBank/DDBJ databases">
        <title>The Genome Sequence of Lachnospiraceae bacterium ACC2.</title>
        <authorList>
            <consortium name="The Broad Institute Genome Sequencing Platform"/>
            <person name="Earl A."/>
            <person name="Ward D."/>
            <person name="Feldgarden M."/>
            <person name="Gevers D."/>
            <person name="Sizova M."/>
            <person name="Hazen A."/>
            <person name="Epstein S."/>
            <person name="Young S.K."/>
            <person name="Zeng Q."/>
            <person name="Gargeya S."/>
            <person name="Fitzgerald M."/>
            <person name="Haas B."/>
            <person name="Abouelleil A."/>
            <person name="Alvarado L."/>
            <person name="Arachchi H.M."/>
            <person name="Berlin A."/>
            <person name="Brown A."/>
            <person name="Chapman S.B."/>
            <person name="Chen Z."/>
            <person name="Dunbar C."/>
            <person name="Freedman E."/>
            <person name="Gearin G."/>
            <person name="Goldberg J."/>
            <person name="Griggs A."/>
            <person name="Gujja S."/>
            <person name="Heiman D."/>
            <person name="Howarth C."/>
            <person name="Larson L."/>
            <person name="Lui A."/>
            <person name="MacDonald P.J.P."/>
            <person name="Montmayeur A."/>
            <person name="Murphy C."/>
            <person name="Neiman D."/>
            <person name="Pearson M."/>
            <person name="Priest M."/>
            <person name="Roberts A."/>
            <person name="Saif S."/>
            <person name="Shea T."/>
            <person name="Shenoy N."/>
            <person name="Sisk P."/>
            <person name="Stolte C."/>
            <person name="Sykes S."/>
            <person name="Wortman J."/>
            <person name="Nusbaum C."/>
            <person name="Birren B."/>
        </authorList>
    </citation>
    <scope>NUCLEOTIDE SEQUENCE [LARGE SCALE GENOMIC DNA]</scope>
    <source>
        <strain evidence="10 11">ACC2</strain>
    </source>
</reference>
<dbReference type="EC" id="3.1.-.-" evidence="9"/>
<dbReference type="GO" id="GO:0008270">
    <property type="term" value="F:zinc ion binding"/>
    <property type="evidence" value="ECO:0007669"/>
    <property type="project" value="UniProtKB-UniRule"/>
</dbReference>
<evidence type="ECO:0000256" key="4">
    <source>
        <dbReference type="ARBA" id="ARBA00022722"/>
    </source>
</evidence>
<evidence type="ECO:0000256" key="6">
    <source>
        <dbReference type="ARBA" id="ARBA00022759"/>
    </source>
</evidence>
<evidence type="ECO:0000256" key="3">
    <source>
        <dbReference type="ARBA" id="ARBA00022552"/>
    </source>
</evidence>
<dbReference type="InterPro" id="IPR023091">
    <property type="entry name" value="MetalPrtase_cat_dom_sf_prd"/>
</dbReference>
<dbReference type="Proteomes" id="UP000018466">
    <property type="component" value="Unassembled WGS sequence"/>
</dbReference>
<comment type="similarity">
    <text evidence="1 9">Belongs to the endoribonuclease YbeY family.</text>
</comment>
<sequence>MSLELCYETEETLDLPYEEIAEKVIAACLAAEHCPFAAEVSLSFVDDAAIRSLNREFRNIDRETDVLSFPMLEFEAPGVFPEIGEEDKNPDTGEVPLGDIVINVGRVKSQAAEYGHSETRELAFLLAHSMLHLMGYDHMEEAERLCMESRQRDILDGLGYRR</sequence>
<dbReference type="GO" id="GO:0004222">
    <property type="term" value="F:metalloendopeptidase activity"/>
    <property type="evidence" value="ECO:0007669"/>
    <property type="project" value="InterPro"/>
</dbReference>
<dbReference type="GO" id="GO:0005737">
    <property type="term" value="C:cytoplasm"/>
    <property type="evidence" value="ECO:0007669"/>
    <property type="project" value="UniProtKB-SubCell"/>
</dbReference>
<accession>A0AA36Y6P2</accession>
<keyword evidence="9" id="KW-0963">Cytoplasm</keyword>
<keyword evidence="6 9" id="KW-0255">Endonuclease</keyword>
<dbReference type="NCBIfam" id="TIGR00043">
    <property type="entry name" value="rRNA maturation RNase YbeY"/>
    <property type="match status" value="1"/>
</dbReference>
<evidence type="ECO:0000256" key="7">
    <source>
        <dbReference type="ARBA" id="ARBA00022801"/>
    </source>
</evidence>
<gene>
    <name evidence="9" type="primary">ybeY</name>
    <name evidence="10" type="ORF">HMPREF9623_00331</name>
</gene>
<keyword evidence="11" id="KW-1185">Reference proteome</keyword>
<dbReference type="PANTHER" id="PTHR46986:SF1">
    <property type="entry name" value="ENDORIBONUCLEASE YBEY, CHLOROPLASTIC"/>
    <property type="match status" value="1"/>
</dbReference>
<organism evidence="10 11">
    <name type="scientific">Stomatobaculum longum</name>
    <dbReference type="NCBI Taxonomy" id="796942"/>
    <lineage>
        <taxon>Bacteria</taxon>
        <taxon>Bacillati</taxon>
        <taxon>Bacillota</taxon>
        <taxon>Clostridia</taxon>
        <taxon>Lachnospirales</taxon>
        <taxon>Lachnospiraceae</taxon>
        <taxon>Stomatobaculum</taxon>
    </lineage>
</organism>
<keyword evidence="2 9" id="KW-0690">Ribosome biogenesis</keyword>
<dbReference type="Pfam" id="PF02130">
    <property type="entry name" value="YbeY"/>
    <property type="match status" value="1"/>
</dbReference>
<protein>
    <recommendedName>
        <fullName evidence="9">Endoribonuclease YbeY</fullName>
        <ecNumber evidence="9">3.1.-.-</ecNumber>
    </recommendedName>
</protein>
<evidence type="ECO:0000256" key="2">
    <source>
        <dbReference type="ARBA" id="ARBA00022517"/>
    </source>
</evidence>
<name>A0AA36Y6P2_9FIRM</name>
<evidence type="ECO:0000256" key="1">
    <source>
        <dbReference type="ARBA" id="ARBA00010875"/>
    </source>
</evidence>
<dbReference type="RefSeq" id="WP_009532166.1">
    <property type="nucleotide sequence ID" value="NZ_CAUOLT010000052.1"/>
</dbReference>
<dbReference type="SUPFAM" id="SSF55486">
    <property type="entry name" value="Metalloproteases ('zincins'), catalytic domain"/>
    <property type="match status" value="1"/>
</dbReference>
<comment type="function">
    <text evidence="9">Single strand-specific metallo-endoribonuclease involved in late-stage 70S ribosome quality control and in maturation of the 3' terminus of the 16S rRNA.</text>
</comment>
<dbReference type="HAMAP" id="MF_00009">
    <property type="entry name" value="Endoribonucl_YbeY"/>
    <property type="match status" value="1"/>
</dbReference>
<keyword evidence="5 9" id="KW-0479">Metal-binding</keyword>
<dbReference type="InterPro" id="IPR002036">
    <property type="entry name" value="YbeY"/>
</dbReference>
<keyword evidence="4 9" id="KW-0540">Nuclease</keyword>
<dbReference type="InterPro" id="IPR020549">
    <property type="entry name" value="YbeY_CS"/>
</dbReference>
<comment type="cofactor">
    <cofactor evidence="9">
        <name>Zn(2+)</name>
        <dbReference type="ChEBI" id="CHEBI:29105"/>
    </cofactor>
    <text evidence="9">Binds 1 zinc ion.</text>
</comment>
<feature type="binding site" evidence="9">
    <location>
        <position position="128"/>
    </location>
    <ligand>
        <name>Zn(2+)</name>
        <dbReference type="ChEBI" id="CHEBI:29105"/>
        <note>catalytic</note>
    </ligand>
</feature>
<comment type="caution">
    <text evidence="10">The sequence shown here is derived from an EMBL/GenBank/DDBJ whole genome shotgun (WGS) entry which is preliminary data.</text>
</comment>
<evidence type="ECO:0000256" key="8">
    <source>
        <dbReference type="ARBA" id="ARBA00022833"/>
    </source>
</evidence>
<feature type="binding site" evidence="9">
    <location>
        <position position="138"/>
    </location>
    <ligand>
        <name>Zn(2+)</name>
        <dbReference type="ChEBI" id="CHEBI:29105"/>
        <note>catalytic</note>
    </ligand>
</feature>
<dbReference type="AlphaFoldDB" id="A0AA36Y6P2"/>
<dbReference type="GeneID" id="86940123"/>
<dbReference type="PROSITE" id="PS01306">
    <property type="entry name" value="UPF0054"/>
    <property type="match status" value="1"/>
</dbReference>
<feature type="binding site" evidence="9">
    <location>
        <position position="132"/>
    </location>
    <ligand>
        <name>Zn(2+)</name>
        <dbReference type="ChEBI" id="CHEBI:29105"/>
        <note>catalytic</note>
    </ligand>
</feature>
<dbReference type="GO" id="GO:0004521">
    <property type="term" value="F:RNA endonuclease activity"/>
    <property type="evidence" value="ECO:0007669"/>
    <property type="project" value="UniProtKB-UniRule"/>
</dbReference>